<dbReference type="PROSITE" id="PS00486">
    <property type="entry name" value="DNA_MISMATCH_REPAIR_2"/>
    <property type="match status" value="1"/>
</dbReference>
<evidence type="ECO:0000256" key="5">
    <source>
        <dbReference type="ARBA" id="ARBA00022884"/>
    </source>
</evidence>
<keyword evidence="5 7" id="KW-0694">RNA-binding</keyword>
<feature type="region of interest" description="Disordered" evidence="9">
    <location>
        <begin position="617"/>
        <end position="638"/>
    </location>
</feature>
<comment type="function">
    <text evidence="7">Acts as a ribosome collision sensor, splitting the ribosome into its 2 subunits. Detects stalled/collided 70S ribosomes which it binds and splits by an ATP-hydrolysis driven conformational change. Acts upstream of the ribosome quality control system (RQC), a ribosome-associated complex that mediates the extraction of incompletely synthesized nascent chains from stalled ribosomes and their subsequent degradation. Probably generates substrates for RQC.</text>
</comment>
<dbReference type="Gene3D" id="3.40.50.300">
    <property type="entry name" value="P-loop containing nucleotide triphosphate hydrolases"/>
    <property type="match status" value="1"/>
</dbReference>
<evidence type="ECO:0000256" key="3">
    <source>
        <dbReference type="ARBA" id="ARBA00022801"/>
    </source>
</evidence>
<evidence type="ECO:0000313" key="12">
    <source>
        <dbReference type="Proteomes" id="UP000198778"/>
    </source>
</evidence>
<evidence type="ECO:0000256" key="7">
    <source>
        <dbReference type="HAMAP-Rule" id="MF_00092"/>
    </source>
</evidence>
<dbReference type="PANTHER" id="PTHR48466:SF2">
    <property type="entry name" value="OS10G0509000 PROTEIN"/>
    <property type="match status" value="1"/>
</dbReference>
<dbReference type="PROSITE" id="PS50828">
    <property type="entry name" value="SMR"/>
    <property type="match status" value="1"/>
</dbReference>
<organism evidence="11 12">
    <name type="scientific">Alkalicoccus daliensis</name>
    <dbReference type="NCBI Taxonomy" id="745820"/>
    <lineage>
        <taxon>Bacteria</taxon>
        <taxon>Bacillati</taxon>
        <taxon>Bacillota</taxon>
        <taxon>Bacilli</taxon>
        <taxon>Bacillales</taxon>
        <taxon>Bacillaceae</taxon>
        <taxon>Alkalicoccus</taxon>
    </lineage>
</organism>
<dbReference type="InterPro" id="IPR002625">
    <property type="entry name" value="Smr_dom"/>
</dbReference>
<dbReference type="InterPro" id="IPR005747">
    <property type="entry name" value="MutS2"/>
</dbReference>
<keyword evidence="6 7" id="KW-0238">DNA-binding</keyword>
<keyword evidence="7" id="KW-0540">Nuclease</keyword>
<comment type="subunit">
    <text evidence="7">Homodimer. Binds to stalled ribosomes, contacting rRNA.</text>
</comment>
<dbReference type="GO" id="GO:0043023">
    <property type="term" value="F:ribosomal large subunit binding"/>
    <property type="evidence" value="ECO:0007669"/>
    <property type="project" value="UniProtKB-UniRule"/>
</dbReference>
<dbReference type="InterPro" id="IPR036063">
    <property type="entry name" value="Smr_dom_sf"/>
</dbReference>
<reference evidence="12" key="1">
    <citation type="submission" date="2016-10" db="EMBL/GenBank/DDBJ databases">
        <authorList>
            <person name="Varghese N."/>
            <person name="Submissions S."/>
        </authorList>
    </citation>
    <scope>NUCLEOTIDE SEQUENCE [LARGE SCALE GENOMIC DNA]</scope>
    <source>
        <strain evidence="12">CGMCC 1.10369</strain>
    </source>
</reference>
<sequence length="787" mass="87437">MLERVSRVLEYDKMKEQLLPFASSSLGKQKVKQLQPSFDYEEVKENHARTWEAAKVLRLKGNIPLGGLRDIRASIKRAEIGGQLNAGELLEVSSTIYASRRFKSFIANMVEDGVELNIFPALTEEIADLKELQQEINAAIDENGGVLDSASTELRSIRQQIRSHESAVRSRLDNITRSSSGRKMLSDAIVTIRNDRYVIPVKAEYRGHFGGIVHDQSASGATLFVEPESVVQTNNQLREARTKEKYEIERILQVLSGSVMEYTSELNFIVQTMTEVDFMFAKALYAHSINATAPKLNETGFLEMKGARHPLIPDEEIVPIDIELGGDFSSLVITGPNTGGKTVTLKTVGLLTLMVQSGLHIPCKEGSTAAVFQQIFADIGDEQSIEQSLSTFSSHMTNIVQIMEKVDFQSLVLFDELGAGTDPTEGAALAISILDHVYNVGAKVIATTHYSELKGYAYNREGVVNASVEFNVETLRPTYRLLIGVPGRSNAFAISSRLGLSEKIIEAAKGQISTETNKVENMISSLEDSRKEAEQELEHAAELREEAARLHRELENKLLQWEEEKDRLLQSAEDQAAGYVSKAKKEAEEIISNLRNMQKNNPAIKEHQLIDAKKQLEEAEPDFASKRKKPKPKKEKPTVHTLIAGDEVKVESIQQKGTIVEKVNEKEYTVQLGMMKMKVNKNDLVYLSRPKPVETRPMAMVQGRNAAVKTELDLRGERYESAMMDVEKYIDEATLAGYHQVSIIHGKGTGALRKGVEELLRSHPNVAEMRMGSQGEGGSGVTIAKLK</sequence>
<dbReference type="Gene3D" id="3.30.1370.110">
    <property type="match status" value="1"/>
</dbReference>
<dbReference type="SMART" id="SM00534">
    <property type="entry name" value="MUTSac"/>
    <property type="match status" value="1"/>
</dbReference>
<dbReference type="GO" id="GO:0045910">
    <property type="term" value="P:negative regulation of DNA recombination"/>
    <property type="evidence" value="ECO:0007669"/>
    <property type="project" value="InterPro"/>
</dbReference>
<keyword evidence="4 7" id="KW-0067">ATP-binding</keyword>
<dbReference type="GO" id="GO:0005524">
    <property type="term" value="F:ATP binding"/>
    <property type="evidence" value="ECO:0007669"/>
    <property type="project" value="UniProtKB-UniRule"/>
</dbReference>
<dbReference type="CDD" id="cd03280">
    <property type="entry name" value="ABC_MutS2"/>
    <property type="match status" value="1"/>
</dbReference>
<dbReference type="GO" id="GO:0140664">
    <property type="term" value="F:ATP-dependent DNA damage sensor activity"/>
    <property type="evidence" value="ECO:0007669"/>
    <property type="project" value="InterPro"/>
</dbReference>
<dbReference type="Pfam" id="PF20297">
    <property type="entry name" value="MSSS"/>
    <property type="match status" value="1"/>
</dbReference>
<evidence type="ECO:0000256" key="9">
    <source>
        <dbReference type="SAM" id="MobiDB-lite"/>
    </source>
</evidence>
<dbReference type="RefSeq" id="WP_090841257.1">
    <property type="nucleotide sequence ID" value="NZ_FNIL01000002.1"/>
</dbReference>
<dbReference type="OrthoDB" id="9808166at2"/>
<dbReference type="HAMAP" id="MF_00092">
    <property type="entry name" value="MutS2"/>
    <property type="match status" value="1"/>
</dbReference>
<dbReference type="InterPro" id="IPR036187">
    <property type="entry name" value="DNA_mismatch_repair_MutS_sf"/>
</dbReference>
<accession>A0A1H0CG57</accession>
<feature type="domain" description="Smr" evidence="10">
    <location>
        <begin position="712"/>
        <end position="787"/>
    </location>
</feature>
<dbReference type="SMART" id="SM00463">
    <property type="entry name" value="SMR"/>
    <property type="match status" value="1"/>
</dbReference>
<name>A0A1H0CG57_9BACI</name>
<dbReference type="SUPFAM" id="SSF52540">
    <property type="entry name" value="P-loop containing nucleoside triphosphate hydrolases"/>
    <property type="match status" value="1"/>
</dbReference>
<dbReference type="InterPro" id="IPR027417">
    <property type="entry name" value="P-loop_NTPase"/>
</dbReference>
<keyword evidence="12" id="KW-1185">Reference proteome</keyword>
<dbReference type="InterPro" id="IPR045076">
    <property type="entry name" value="MutS"/>
</dbReference>
<dbReference type="GO" id="GO:0004519">
    <property type="term" value="F:endonuclease activity"/>
    <property type="evidence" value="ECO:0007669"/>
    <property type="project" value="UniProtKB-UniRule"/>
</dbReference>
<dbReference type="GO" id="GO:0072344">
    <property type="term" value="P:rescue of stalled ribosome"/>
    <property type="evidence" value="ECO:0007669"/>
    <property type="project" value="UniProtKB-UniRule"/>
</dbReference>
<evidence type="ECO:0000256" key="4">
    <source>
        <dbReference type="ARBA" id="ARBA00022840"/>
    </source>
</evidence>
<keyword evidence="1 7" id="KW-0699">rRNA-binding</keyword>
<evidence type="ECO:0000256" key="1">
    <source>
        <dbReference type="ARBA" id="ARBA00022730"/>
    </source>
</evidence>
<feature type="binding site" evidence="7">
    <location>
        <begin position="335"/>
        <end position="342"/>
    </location>
    <ligand>
        <name>ATP</name>
        <dbReference type="ChEBI" id="CHEBI:30616"/>
    </ligand>
</feature>
<dbReference type="Pfam" id="PF01713">
    <property type="entry name" value="Smr"/>
    <property type="match status" value="1"/>
</dbReference>
<dbReference type="SMART" id="SM00533">
    <property type="entry name" value="MUTSd"/>
    <property type="match status" value="1"/>
</dbReference>
<dbReference type="InterPro" id="IPR000432">
    <property type="entry name" value="DNA_mismatch_repair_MutS_C"/>
</dbReference>
<dbReference type="PIRSF" id="PIRSF005814">
    <property type="entry name" value="MutS_YshD"/>
    <property type="match status" value="1"/>
</dbReference>
<feature type="coiled-coil region" evidence="8">
    <location>
        <begin position="122"/>
        <end position="167"/>
    </location>
</feature>
<dbReference type="InterPro" id="IPR007696">
    <property type="entry name" value="DNA_mismatch_repair_MutS_core"/>
</dbReference>
<dbReference type="EC" id="3.6.4.-" evidence="7"/>
<comment type="function">
    <text evidence="7">Endonuclease that is involved in the suppression of homologous recombination and thus may have a key role in the control of bacterial genetic diversity.</text>
</comment>
<evidence type="ECO:0000313" key="11">
    <source>
        <dbReference type="EMBL" id="SDN56826.1"/>
    </source>
</evidence>
<evidence type="ECO:0000256" key="2">
    <source>
        <dbReference type="ARBA" id="ARBA00022741"/>
    </source>
</evidence>
<keyword evidence="3 7" id="KW-0378">Hydrolase</keyword>
<dbReference type="GO" id="GO:0006298">
    <property type="term" value="P:mismatch repair"/>
    <property type="evidence" value="ECO:0007669"/>
    <property type="project" value="InterPro"/>
</dbReference>
<evidence type="ECO:0000256" key="8">
    <source>
        <dbReference type="SAM" id="Coils"/>
    </source>
</evidence>
<dbReference type="Pfam" id="PF00488">
    <property type="entry name" value="MutS_V"/>
    <property type="match status" value="1"/>
</dbReference>
<dbReference type="FunFam" id="3.40.50.300:FF:000830">
    <property type="entry name" value="Endonuclease MutS2"/>
    <property type="match status" value="1"/>
</dbReference>
<gene>
    <name evidence="7" type="primary">mutS2</name>
    <name evidence="7" type="synonym">rqcU</name>
    <name evidence="11" type="ORF">SAMN04488053_10288</name>
</gene>
<proteinExistence type="inferred from homology"/>
<evidence type="ECO:0000256" key="6">
    <source>
        <dbReference type="ARBA" id="ARBA00023125"/>
    </source>
</evidence>
<keyword evidence="8" id="KW-0175">Coiled coil</keyword>
<dbReference type="GO" id="GO:0019843">
    <property type="term" value="F:rRNA binding"/>
    <property type="evidence" value="ECO:0007669"/>
    <property type="project" value="UniProtKB-UniRule"/>
</dbReference>
<dbReference type="GO" id="GO:0016887">
    <property type="term" value="F:ATP hydrolysis activity"/>
    <property type="evidence" value="ECO:0007669"/>
    <property type="project" value="InterPro"/>
</dbReference>
<dbReference type="GO" id="GO:0030983">
    <property type="term" value="F:mismatched DNA binding"/>
    <property type="evidence" value="ECO:0007669"/>
    <property type="project" value="InterPro"/>
</dbReference>
<evidence type="ECO:0000259" key="10">
    <source>
        <dbReference type="PROSITE" id="PS50828"/>
    </source>
</evidence>
<dbReference type="SUPFAM" id="SSF48334">
    <property type="entry name" value="DNA repair protein MutS, domain III"/>
    <property type="match status" value="1"/>
</dbReference>
<keyword evidence="2 7" id="KW-0547">Nucleotide-binding</keyword>
<dbReference type="SUPFAM" id="SSF160443">
    <property type="entry name" value="SMR domain-like"/>
    <property type="match status" value="1"/>
</dbReference>
<dbReference type="EMBL" id="FNIL01000002">
    <property type="protein sequence ID" value="SDN56826.1"/>
    <property type="molecule type" value="Genomic_DNA"/>
</dbReference>
<dbReference type="NCBIfam" id="TIGR01069">
    <property type="entry name" value="mutS2"/>
    <property type="match status" value="1"/>
</dbReference>
<comment type="similarity">
    <text evidence="7">Belongs to the DNA mismatch repair MutS family. MutS2 subfamily.</text>
</comment>
<protein>
    <recommendedName>
        <fullName evidence="7">Endonuclease MutS2</fullName>
        <ecNumber evidence="7">3.1.-.-</ecNumber>
    </recommendedName>
    <alternativeName>
        <fullName evidence="7">Ribosome-associated protein quality control-upstream factor</fullName>
        <shortName evidence="7">RQC-upstream factor</shortName>
        <shortName evidence="7">RqcU</shortName>
        <ecNumber evidence="7">3.6.4.-</ecNumber>
    </alternativeName>
</protein>
<keyword evidence="7" id="KW-0255">Endonuclease</keyword>
<dbReference type="STRING" id="745820.SAMN04488053_10288"/>
<dbReference type="EC" id="3.1.-.-" evidence="7"/>
<feature type="coiled-coil region" evidence="8">
    <location>
        <begin position="516"/>
        <end position="600"/>
    </location>
</feature>
<dbReference type="Proteomes" id="UP000198778">
    <property type="component" value="Unassembled WGS sequence"/>
</dbReference>
<dbReference type="InterPro" id="IPR046893">
    <property type="entry name" value="MSSS"/>
</dbReference>
<dbReference type="PANTHER" id="PTHR48466">
    <property type="entry name" value="OS10G0509000 PROTEIN-RELATED"/>
    <property type="match status" value="1"/>
</dbReference>
<dbReference type="AlphaFoldDB" id="A0A1H0CG57"/>